<feature type="active site" evidence="9">
    <location>
        <position position="117"/>
    </location>
</feature>
<evidence type="ECO:0000256" key="5">
    <source>
        <dbReference type="ARBA" id="ARBA00022750"/>
    </source>
</evidence>
<evidence type="ECO:0000256" key="8">
    <source>
        <dbReference type="ARBA" id="ARBA00023136"/>
    </source>
</evidence>
<dbReference type="Proteomes" id="UP000285768">
    <property type="component" value="Chromosome"/>
</dbReference>
<dbReference type="NCBIfam" id="TIGR00077">
    <property type="entry name" value="lspA"/>
    <property type="match status" value="1"/>
</dbReference>
<gene>
    <name evidence="9 12" type="primary">lspA</name>
    <name evidence="12" type="ORF">Leucomu_09015</name>
</gene>
<evidence type="ECO:0000256" key="10">
    <source>
        <dbReference type="RuleBase" id="RU004181"/>
    </source>
</evidence>
<sequence>MPVLLLGVAIVVFAVDQLSKNWVVDHLTEGRTEPVLGEFLQWHFVRNPGAAFSMATGATWIFTLLATVVVVVILWQLRRLRSISWGVFLGLLLGGVLGNLTDRLTREPGFPEGHVIDFILTPWMWLGFNPAIYNVADIAIVSGMLLFVAISLLGLPIDGSPRAKRADGAETDDAEPAGADPTPLADDAGAADPAPAGEGSVAPERRDGGSTDPDPTRPEEGRSDGAA</sequence>
<evidence type="ECO:0000256" key="4">
    <source>
        <dbReference type="ARBA" id="ARBA00022692"/>
    </source>
</evidence>
<evidence type="ECO:0000256" key="7">
    <source>
        <dbReference type="ARBA" id="ARBA00022989"/>
    </source>
</evidence>
<feature type="transmembrane region" description="Helical" evidence="9">
    <location>
        <begin position="131"/>
        <end position="155"/>
    </location>
</feature>
<comment type="subcellular location">
    <subcellularLocation>
        <location evidence="9">Cell membrane</location>
        <topology evidence="9">Multi-pass membrane protein</topology>
    </subcellularLocation>
</comment>
<evidence type="ECO:0000256" key="1">
    <source>
        <dbReference type="ARBA" id="ARBA00006139"/>
    </source>
</evidence>
<protein>
    <recommendedName>
        <fullName evidence="9">Lipoprotein signal peptidase</fullName>
        <ecNumber evidence="9">3.4.23.36</ecNumber>
    </recommendedName>
    <alternativeName>
        <fullName evidence="9">Prolipoprotein signal peptidase</fullName>
    </alternativeName>
    <alternativeName>
        <fullName evidence="9">Signal peptidase II</fullName>
        <shortName evidence="9">SPase II</shortName>
    </alternativeName>
</protein>
<keyword evidence="4 9" id="KW-0812">Transmembrane</keyword>
<evidence type="ECO:0000256" key="6">
    <source>
        <dbReference type="ARBA" id="ARBA00022801"/>
    </source>
</evidence>
<keyword evidence="7 9" id="KW-1133">Transmembrane helix</keyword>
<evidence type="ECO:0000313" key="13">
    <source>
        <dbReference type="Proteomes" id="UP000285768"/>
    </source>
</evidence>
<dbReference type="PRINTS" id="PR00781">
    <property type="entry name" value="LIPOSIGPTASE"/>
</dbReference>
<feature type="compositionally biased region" description="Basic and acidic residues" evidence="11">
    <location>
        <begin position="203"/>
        <end position="227"/>
    </location>
</feature>
<dbReference type="InterPro" id="IPR001872">
    <property type="entry name" value="Peptidase_A8"/>
</dbReference>
<feature type="region of interest" description="Disordered" evidence="11">
    <location>
        <begin position="162"/>
        <end position="227"/>
    </location>
</feature>
<keyword evidence="5 9" id="KW-0064">Aspartyl protease</keyword>
<evidence type="ECO:0000256" key="3">
    <source>
        <dbReference type="ARBA" id="ARBA00022670"/>
    </source>
</evidence>
<dbReference type="HAMAP" id="MF_00161">
    <property type="entry name" value="LspA"/>
    <property type="match status" value="1"/>
</dbReference>
<feature type="transmembrane region" description="Helical" evidence="9">
    <location>
        <begin position="50"/>
        <end position="75"/>
    </location>
</feature>
<dbReference type="GO" id="GO:0004190">
    <property type="term" value="F:aspartic-type endopeptidase activity"/>
    <property type="evidence" value="ECO:0007669"/>
    <property type="project" value="UniProtKB-EC"/>
</dbReference>
<evidence type="ECO:0000256" key="9">
    <source>
        <dbReference type="HAMAP-Rule" id="MF_00161"/>
    </source>
</evidence>
<name>A0ABX5QJS9_9MICO</name>
<evidence type="ECO:0000313" key="12">
    <source>
        <dbReference type="EMBL" id="QAB19216.1"/>
    </source>
</evidence>
<dbReference type="EC" id="3.4.23.36" evidence="9"/>
<reference evidence="12 13" key="1">
    <citation type="submission" date="2019-01" db="EMBL/GenBank/DDBJ databases">
        <title>Leucobacter muris sp. nov. isolated from the nose of a laboratory mouse.</title>
        <authorList>
            <person name="Benga L."/>
            <person name="Sproeer C."/>
            <person name="Schumann P."/>
            <person name="Verbarg S."/>
            <person name="Bunk B."/>
            <person name="Engelhardt E."/>
            <person name="Benten P.M."/>
            <person name="Sager M."/>
        </authorList>
    </citation>
    <scope>NUCLEOTIDE SEQUENCE [LARGE SCALE GENOMIC DNA]</scope>
    <source>
        <strain evidence="12 13">DSM 101948</strain>
    </source>
</reference>
<feature type="active site" evidence="9">
    <location>
        <position position="137"/>
    </location>
</feature>
<comment type="caution">
    <text evidence="9">Lacks conserved residue(s) required for the propagation of feature annotation.</text>
</comment>
<keyword evidence="8 9" id="KW-0472">Membrane</keyword>
<comment type="pathway">
    <text evidence="9">Protein modification; lipoprotein biosynthesis (signal peptide cleavage).</text>
</comment>
<comment type="catalytic activity">
    <reaction evidence="9">
        <text>Release of signal peptides from bacterial membrane prolipoproteins. Hydrolyzes -Xaa-Yaa-Zaa-|-(S,diacylglyceryl)Cys-, in which Xaa is hydrophobic (preferably Leu), and Yaa (Ala or Ser) and Zaa (Gly or Ala) have small, neutral side chains.</text>
        <dbReference type="EC" id="3.4.23.36"/>
    </reaction>
</comment>
<proteinExistence type="inferred from homology"/>
<organism evidence="12 13">
    <name type="scientific">Leucobacter muris</name>
    <dbReference type="NCBI Taxonomy" id="1935379"/>
    <lineage>
        <taxon>Bacteria</taxon>
        <taxon>Bacillati</taxon>
        <taxon>Actinomycetota</taxon>
        <taxon>Actinomycetes</taxon>
        <taxon>Micrococcales</taxon>
        <taxon>Microbacteriaceae</taxon>
        <taxon>Leucobacter</taxon>
    </lineage>
</organism>
<comment type="function">
    <text evidence="9">This protein specifically catalyzes the removal of signal peptides from prolipoproteins.</text>
</comment>
<dbReference type="EMBL" id="CP035037">
    <property type="protein sequence ID" value="QAB19216.1"/>
    <property type="molecule type" value="Genomic_DNA"/>
</dbReference>
<dbReference type="Pfam" id="PF01252">
    <property type="entry name" value="Peptidase_A8"/>
    <property type="match status" value="1"/>
</dbReference>
<keyword evidence="13" id="KW-1185">Reference proteome</keyword>
<evidence type="ECO:0000256" key="11">
    <source>
        <dbReference type="SAM" id="MobiDB-lite"/>
    </source>
</evidence>
<dbReference type="PANTHER" id="PTHR33695">
    <property type="entry name" value="LIPOPROTEIN SIGNAL PEPTIDASE"/>
    <property type="match status" value="1"/>
</dbReference>
<keyword evidence="6 9" id="KW-0378">Hydrolase</keyword>
<feature type="compositionally biased region" description="Low complexity" evidence="11">
    <location>
        <begin position="176"/>
        <end position="199"/>
    </location>
</feature>
<dbReference type="PANTHER" id="PTHR33695:SF1">
    <property type="entry name" value="LIPOPROTEIN SIGNAL PEPTIDASE"/>
    <property type="match status" value="1"/>
</dbReference>
<accession>A0ABX5QJS9</accession>
<feature type="transmembrane region" description="Helical" evidence="9">
    <location>
        <begin position="82"/>
        <end position="101"/>
    </location>
</feature>
<keyword evidence="3 9" id="KW-0645">Protease</keyword>
<keyword evidence="2 9" id="KW-1003">Cell membrane</keyword>
<comment type="similarity">
    <text evidence="1 9 10">Belongs to the peptidase A8 family.</text>
</comment>
<evidence type="ECO:0000256" key="2">
    <source>
        <dbReference type="ARBA" id="ARBA00022475"/>
    </source>
</evidence>